<name>A0ABQ9E8N6_TEGGR</name>
<accession>A0ABQ9E8N6</accession>
<reference evidence="1 2" key="1">
    <citation type="submission" date="2022-12" db="EMBL/GenBank/DDBJ databases">
        <title>Chromosome-level genome of Tegillarca granosa.</title>
        <authorList>
            <person name="Kim J."/>
        </authorList>
    </citation>
    <scope>NUCLEOTIDE SEQUENCE [LARGE SCALE GENOMIC DNA]</scope>
    <source>
        <strain evidence="1">Teg-2019</strain>
        <tissue evidence="1">Adductor muscle</tissue>
    </source>
</reference>
<dbReference type="PANTHER" id="PTHR47456">
    <property type="entry name" value="PHD-TYPE DOMAIN-CONTAINING PROTEIN"/>
    <property type="match status" value="1"/>
</dbReference>
<dbReference type="InterPro" id="IPR029309">
    <property type="entry name" value="CaRF"/>
</dbReference>
<dbReference type="PANTHER" id="PTHR47456:SF1">
    <property type="entry name" value="PHD-TYPE DOMAIN-CONTAINING PROTEIN"/>
    <property type="match status" value="1"/>
</dbReference>
<organism evidence="1 2">
    <name type="scientific">Tegillarca granosa</name>
    <name type="common">Malaysian cockle</name>
    <name type="synonym">Anadara granosa</name>
    <dbReference type="NCBI Taxonomy" id="220873"/>
    <lineage>
        <taxon>Eukaryota</taxon>
        <taxon>Metazoa</taxon>
        <taxon>Spiralia</taxon>
        <taxon>Lophotrochozoa</taxon>
        <taxon>Mollusca</taxon>
        <taxon>Bivalvia</taxon>
        <taxon>Autobranchia</taxon>
        <taxon>Pteriomorphia</taxon>
        <taxon>Arcoida</taxon>
        <taxon>Arcoidea</taxon>
        <taxon>Arcidae</taxon>
        <taxon>Tegillarca</taxon>
    </lineage>
</organism>
<gene>
    <name evidence="1" type="ORF">KUTeg_022283</name>
</gene>
<evidence type="ECO:0000313" key="1">
    <source>
        <dbReference type="EMBL" id="KAJ8300764.1"/>
    </source>
</evidence>
<dbReference type="EMBL" id="JARBDR010000919">
    <property type="protein sequence ID" value="KAJ8300764.1"/>
    <property type="molecule type" value="Genomic_DNA"/>
</dbReference>
<keyword evidence="2" id="KW-1185">Reference proteome</keyword>
<protein>
    <recommendedName>
        <fullName evidence="3">MULE transposase domain-containing protein</fullName>
    </recommendedName>
</protein>
<sequence length="492" mass="58027">MDENISWLPSSFHVTESTASYISGWVSDEKDLGLVLEAHRRSSLCTFVTWLDFHYLILVLYEATLLKDRRVATWKRRLLWKCDGVSGVNCPFVVDRSVVYCCQYGKPRKQSGTKENKHQNDHQYLRKKRFLIQNTKKVDCVAKLFVRYISRYDDYAVTADASRIMKQNKMDMLHDCIRKGNAKKTKAIHIKMPLQEAHTNHTVSLESGFSRSMHSKLRDLIIQHVQMGVTSVPYLRRLLRSYVQKEINDSNIINPCETDRSYFPTTRDIYNSVHAALVTGRYSQFDQENLLQKIEEWKKQNPENIIKQWNPKWSPKYFMMDYSDQEYQAIHHTFPDTAKYLCYFHVEQSWMRWTRQKKNGLSDEERETLLSLLRRVAQAPTQETYEQLMEQLKKSEYSVISVDAIFTGGTFVWERKMWQKKSLSVMPADEESIPCSYERNLISAVCSNIQDCPTHQIPVSHARNLRLQYVAIYRTVLYIQIPVLIQEYKEIF</sequence>
<dbReference type="Proteomes" id="UP001217089">
    <property type="component" value="Unassembled WGS sequence"/>
</dbReference>
<proteinExistence type="predicted"/>
<comment type="caution">
    <text evidence="1">The sequence shown here is derived from an EMBL/GenBank/DDBJ whole genome shotgun (WGS) entry which is preliminary data.</text>
</comment>
<dbReference type="Pfam" id="PF15299">
    <property type="entry name" value="ALS2CR8"/>
    <property type="match status" value="1"/>
</dbReference>
<evidence type="ECO:0000313" key="2">
    <source>
        <dbReference type="Proteomes" id="UP001217089"/>
    </source>
</evidence>
<evidence type="ECO:0008006" key="3">
    <source>
        <dbReference type="Google" id="ProtNLM"/>
    </source>
</evidence>